<keyword evidence="6" id="KW-1185">Reference proteome</keyword>
<reference evidence="5" key="1">
    <citation type="submission" date="2023-07" db="EMBL/GenBank/DDBJ databases">
        <authorList>
            <consortium name="AG Swart"/>
            <person name="Singh M."/>
            <person name="Singh A."/>
            <person name="Seah K."/>
            <person name="Emmerich C."/>
        </authorList>
    </citation>
    <scope>NUCLEOTIDE SEQUENCE</scope>
    <source>
        <strain evidence="5">DP1</strain>
    </source>
</reference>
<dbReference type="PANTHER" id="PTHR12411">
    <property type="entry name" value="CYSTEINE PROTEASE FAMILY C1-RELATED"/>
    <property type="match status" value="1"/>
</dbReference>
<dbReference type="AlphaFoldDB" id="A0AAD1U5N2"/>
<dbReference type="EMBL" id="CAMPGE010000971">
    <property type="protein sequence ID" value="CAI2359738.1"/>
    <property type="molecule type" value="Genomic_DNA"/>
</dbReference>
<evidence type="ECO:0000256" key="3">
    <source>
        <dbReference type="SAM" id="SignalP"/>
    </source>
</evidence>
<feature type="domain" description="Peptidase C1A papain C-terminal" evidence="4">
    <location>
        <begin position="373"/>
        <end position="629"/>
    </location>
</feature>
<protein>
    <recommendedName>
        <fullName evidence="4">Peptidase C1A papain C-terminal domain-containing protein</fullName>
    </recommendedName>
</protein>
<accession>A0AAD1U5N2</accession>
<feature type="chain" id="PRO_5041900377" description="Peptidase C1A papain C-terminal domain-containing protein" evidence="3">
    <location>
        <begin position="26"/>
        <end position="654"/>
    </location>
</feature>
<feature type="signal peptide" evidence="3">
    <location>
        <begin position="1"/>
        <end position="25"/>
    </location>
</feature>
<keyword evidence="3" id="KW-0732">Signal</keyword>
<dbReference type="FunFam" id="3.90.70.10:FF:000117">
    <property type="entry name" value="Probable papain cysteine protease"/>
    <property type="match status" value="2"/>
</dbReference>
<evidence type="ECO:0000256" key="2">
    <source>
        <dbReference type="ARBA" id="ARBA00023145"/>
    </source>
</evidence>
<dbReference type="Proteomes" id="UP001295684">
    <property type="component" value="Unassembled WGS sequence"/>
</dbReference>
<dbReference type="InterPro" id="IPR000668">
    <property type="entry name" value="Peptidase_C1A_C"/>
</dbReference>
<proteinExistence type="inferred from homology"/>
<comment type="caution">
    <text evidence="5">The sequence shown here is derived from an EMBL/GenBank/DDBJ whole genome shotgun (WGS) entry which is preliminary data.</text>
</comment>
<evidence type="ECO:0000259" key="4">
    <source>
        <dbReference type="SMART" id="SM00645"/>
    </source>
</evidence>
<keyword evidence="2" id="KW-0865">Zymogen</keyword>
<sequence>MNKARLNLVFAVLISLLFVVKHSLALNFTLGGDHSKGKRSSIRDDIDDEINQGHWINQREQVSGYSRKSSPMSNLPKDFTWANKDGVNYINNVANQHIPEYCGSCWAFATVGVLNDRIKIMRNAEWPDIQLSEQVLLSCDKQHRGCSGGWPLLAFKWIKENGITDNTCSPYQALGYMNGLDCSDLLECMECTPEGCTPKEQYHKYYVEEYGFVSGEQEMMEEIYQNGPIACSCSTPEGLYKHTEGIFIDRTNRKSFDHECEVVGFGEQNGVKFWHVKNAWGTSYADNGFFKVIRGINNIAIETNCSWATPLDTWSEGKQVVVQKNVEKSNQLLETKKESSQNTITSNYQKSHFIKGEKVLSSRPGDLLTEEELPDSFDWRNVFGFNYASKTQNQNAPNHCDAGWAFAPSSALADRILINQKRIEATLALSPQAIINCKAGGTCEGGNPATVYEFANTHGIPDSSCFNYEGKDYTRTCNPFDVCRDCHGPPPKTGEHLLQNCRTIFNYNRYFVSEYGHVQDQSLSQERREKEAVHYMKAEIINRGPISCGVNFTENFHNYEGGIYSEKLDKETSTYRHDVSIVGWGKTLTGQQYWIGRNSYGTTWGEKGFFRIDMYEDNLGINTDCIWAVPVTDKNELSLFYSNLQIPSEWERYD</sequence>
<dbReference type="GO" id="GO:0006508">
    <property type="term" value="P:proteolysis"/>
    <property type="evidence" value="ECO:0007669"/>
    <property type="project" value="InterPro"/>
</dbReference>
<dbReference type="Pfam" id="PF00112">
    <property type="entry name" value="Peptidase_C1"/>
    <property type="match status" value="2"/>
</dbReference>
<dbReference type="GO" id="GO:0008234">
    <property type="term" value="F:cysteine-type peptidase activity"/>
    <property type="evidence" value="ECO:0007669"/>
    <property type="project" value="InterPro"/>
</dbReference>
<dbReference type="SMART" id="SM00645">
    <property type="entry name" value="Pept_C1"/>
    <property type="match status" value="2"/>
</dbReference>
<evidence type="ECO:0000313" key="6">
    <source>
        <dbReference type="Proteomes" id="UP001295684"/>
    </source>
</evidence>
<comment type="similarity">
    <text evidence="1">Belongs to the peptidase C1 family.</text>
</comment>
<gene>
    <name evidence="5" type="ORF">ECRASSUSDP1_LOCUS1031</name>
</gene>
<evidence type="ECO:0000313" key="5">
    <source>
        <dbReference type="EMBL" id="CAI2359738.1"/>
    </source>
</evidence>
<dbReference type="SUPFAM" id="SSF54001">
    <property type="entry name" value="Cysteine proteinases"/>
    <property type="match status" value="2"/>
</dbReference>
<dbReference type="InterPro" id="IPR013128">
    <property type="entry name" value="Peptidase_C1A"/>
</dbReference>
<organism evidence="5 6">
    <name type="scientific">Euplotes crassus</name>
    <dbReference type="NCBI Taxonomy" id="5936"/>
    <lineage>
        <taxon>Eukaryota</taxon>
        <taxon>Sar</taxon>
        <taxon>Alveolata</taxon>
        <taxon>Ciliophora</taxon>
        <taxon>Intramacronucleata</taxon>
        <taxon>Spirotrichea</taxon>
        <taxon>Hypotrichia</taxon>
        <taxon>Euplotida</taxon>
        <taxon>Euplotidae</taxon>
        <taxon>Moneuplotes</taxon>
    </lineage>
</organism>
<dbReference type="InterPro" id="IPR038765">
    <property type="entry name" value="Papain-like_cys_pep_sf"/>
</dbReference>
<name>A0AAD1U5N2_EUPCR</name>
<evidence type="ECO:0000256" key="1">
    <source>
        <dbReference type="ARBA" id="ARBA00008455"/>
    </source>
</evidence>
<dbReference type="Gene3D" id="3.90.70.10">
    <property type="entry name" value="Cysteine proteinases"/>
    <property type="match status" value="2"/>
</dbReference>
<feature type="domain" description="Peptidase C1A papain C-terminal" evidence="4">
    <location>
        <begin position="75"/>
        <end position="309"/>
    </location>
</feature>